<feature type="non-terminal residue" evidence="2">
    <location>
        <position position="415"/>
    </location>
</feature>
<dbReference type="Proteomes" id="UP001642464">
    <property type="component" value="Unassembled WGS sequence"/>
</dbReference>
<feature type="compositionally biased region" description="Low complexity" evidence="1">
    <location>
        <begin position="166"/>
        <end position="178"/>
    </location>
</feature>
<gene>
    <name evidence="2" type="ORF">SCF082_LOCUS40688</name>
</gene>
<evidence type="ECO:0000313" key="3">
    <source>
        <dbReference type="Proteomes" id="UP001642464"/>
    </source>
</evidence>
<name>A0ABP0QE76_9DINO</name>
<accession>A0ABP0QE76</accession>
<proteinExistence type="predicted"/>
<evidence type="ECO:0000313" key="2">
    <source>
        <dbReference type="EMBL" id="CAK9085943.1"/>
    </source>
</evidence>
<feature type="compositionally biased region" description="Basic residues" evidence="1">
    <location>
        <begin position="200"/>
        <end position="214"/>
    </location>
</feature>
<feature type="region of interest" description="Disordered" evidence="1">
    <location>
        <begin position="1"/>
        <end position="225"/>
    </location>
</feature>
<reference evidence="2 3" key="1">
    <citation type="submission" date="2024-02" db="EMBL/GenBank/DDBJ databases">
        <authorList>
            <person name="Chen Y."/>
            <person name="Shah S."/>
            <person name="Dougan E. K."/>
            <person name="Thang M."/>
            <person name="Chan C."/>
        </authorList>
    </citation>
    <scope>NUCLEOTIDE SEQUENCE [LARGE SCALE GENOMIC DNA]</scope>
</reference>
<organism evidence="2 3">
    <name type="scientific">Durusdinium trenchii</name>
    <dbReference type="NCBI Taxonomy" id="1381693"/>
    <lineage>
        <taxon>Eukaryota</taxon>
        <taxon>Sar</taxon>
        <taxon>Alveolata</taxon>
        <taxon>Dinophyceae</taxon>
        <taxon>Suessiales</taxon>
        <taxon>Symbiodiniaceae</taxon>
        <taxon>Durusdinium</taxon>
    </lineage>
</organism>
<keyword evidence="3" id="KW-1185">Reference proteome</keyword>
<evidence type="ECO:0000256" key="1">
    <source>
        <dbReference type="SAM" id="MobiDB-lite"/>
    </source>
</evidence>
<feature type="compositionally biased region" description="Polar residues" evidence="1">
    <location>
        <begin position="35"/>
        <end position="53"/>
    </location>
</feature>
<dbReference type="EMBL" id="CAXAMM010039364">
    <property type="protein sequence ID" value="CAK9085943.1"/>
    <property type="molecule type" value="Genomic_DNA"/>
</dbReference>
<comment type="caution">
    <text evidence="2">The sequence shown here is derived from an EMBL/GenBank/DDBJ whole genome shotgun (WGS) entry which is preliminary data.</text>
</comment>
<protein>
    <submittedName>
        <fullName evidence="2">Uncharacterized protein</fullName>
    </submittedName>
</protein>
<sequence length="415" mass="45974">MIMQRMQLPDSPRTAPYSPAPRTSSEVPASAHPSPETTNPSGKMQASRASTSEPQEKQRESTPIVQTVRAEVPQETQERESQEIFESSPIHEVTPEAPDPPMPRRGRPPKRVAPVVAPEGSESQASGKPVLKRPASACPGSPPAPSSSHDAPPSLPTLGTPEKVPAASAPASRADASAVKQTVESAEVNPKGKKIEKAAAKARAKAKTKTHKPTPKVESKQKRRAPMSGVLLYEHKGWKACDSAPVPWHQKIRRNYPRTGDSACAFWKEDEGDERQHECLILIRPNSDGDRGRCSAYVVVRLCEDRFANWAREHFSLVLSSARRTALAYLNRPGVVQLREQDRRFYVIISLQSFKRGMPLLPAYKTEPSLTEIDAGTPYGLRRWLRYELSSSSKFHLADYLKVFLRRLGVEIEAY</sequence>